<comment type="caution">
    <text evidence="5">The sequence shown here is derived from an EMBL/GenBank/DDBJ whole genome shotgun (WGS) entry which is preliminary data.</text>
</comment>
<dbReference type="GO" id="GO:0000976">
    <property type="term" value="F:transcription cis-regulatory region binding"/>
    <property type="evidence" value="ECO:0007669"/>
    <property type="project" value="TreeGrafter"/>
</dbReference>
<dbReference type="Pfam" id="PF00440">
    <property type="entry name" value="TetR_N"/>
    <property type="match status" value="1"/>
</dbReference>
<dbReference type="SUPFAM" id="SSF48498">
    <property type="entry name" value="Tetracyclin repressor-like, C-terminal domain"/>
    <property type="match status" value="1"/>
</dbReference>
<organism evidence="5 6">
    <name type="scientific">Sphingobium fontiphilum</name>
    <dbReference type="NCBI Taxonomy" id="944425"/>
    <lineage>
        <taxon>Bacteria</taxon>
        <taxon>Pseudomonadati</taxon>
        <taxon>Pseudomonadota</taxon>
        <taxon>Alphaproteobacteria</taxon>
        <taxon>Sphingomonadales</taxon>
        <taxon>Sphingomonadaceae</taxon>
        <taxon>Sphingobium</taxon>
    </lineage>
</organism>
<dbReference type="SUPFAM" id="SSF46689">
    <property type="entry name" value="Homeodomain-like"/>
    <property type="match status" value="1"/>
</dbReference>
<evidence type="ECO:0000256" key="2">
    <source>
        <dbReference type="PROSITE-ProRule" id="PRU00335"/>
    </source>
</evidence>
<keyword evidence="1 2" id="KW-0238">DNA-binding</keyword>
<evidence type="ECO:0000256" key="1">
    <source>
        <dbReference type="ARBA" id="ARBA00023125"/>
    </source>
</evidence>
<name>A0A7W6DGU7_9SPHN</name>
<keyword evidence="6" id="KW-1185">Reference proteome</keyword>
<dbReference type="EMBL" id="JACIEB010000001">
    <property type="protein sequence ID" value="MBB3981056.1"/>
    <property type="molecule type" value="Genomic_DNA"/>
</dbReference>
<dbReference type="InterPro" id="IPR050109">
    <property type="entry name" value="HTH-type_TetR-like_transc_reg"/>
</dbReference>
<dbReference type="InterPro" id="IPR009057">
    <property type="entry name" value="Homeodomain-like_sf"/>
</dbReference>
<dbReference type="InterPro" id="IPR036271">
    <property type="entry name" value="Tet_transcr_reg_TetR-rel_C_sf"/>
</dbReference>
<evidence type="ECO:0000313" key="5">
    <source>
        <dbReference type="EMBL" id="MBB3981056.1"/>
    </source>
</evidence>
<feature type="region of interest" description="Disordered" evidence="3">
    <location>
        <begin position="1"/>
        <end position="25"/>
    </location>
</feature>
<evidence type="ECO:0000256" key="3">
    <source>
        <dbReference type="SAM" id="MobiDB-lite"/>
    </source>
</evidence>
<accession>A0A7W6DGU7</accession>
<proteinExistence type="predicted"/>
<dbReference type="AlphaFoldDB" id="A0A7W6DGU7"/>
<dbReference type="PRINTS" id="PR00455">
    <property type="entry name" value="HTHTETR"/>
</dbReference>
<dbReference type="PANTHER" id="PTHR30055:SF235">
    <property type="entry name" value="TRANSCRIPTIONAL REGULATORY PROTEIN"/>
    <property type="match status" value="1"/>
</dbReference>
<gene>
    <name evidence="5" type="ORF">GGR44_000687</name>
</gene>
<dbReference type="PROSITE" id="PS50977">
    <property type="entry name" value="HTH_TETR_2"/>
    <property type="match status" value="1"/>
</dbReference>
<feature type="DNA-binding region" description="H-T-H motif" evidence="2">
    <location>
        <begin position="48"/>
        <end position="67"/>
    </location>
</feature>
<dbReference type="PANTHER" id="PTHR30055">
    <property type="entry name" value="HTH-TYPE TRANSCRIPTIONAL REGULATOR RUTR"/>
    <property type="match status" value="1"/>
</dbReference>
<evidence type="ECO:0000313" key="6">
    <source>
        <dbReference type="Proteomes" id="UP000552757"/>
    </source>
</evidence>
<dbReference type="InterPro" id="IPR041586">
    <property type="entry name" value="PsrA_TetR_C"/>
</dbReference>
<reference evidence="5 6" key="1">
    <citation type="submission" date="2020-08" db="EMBL/GenBank/DDBJ databases">
        <title>Genomic Encyclopedia of Type Strains, Phase IV (KMG-IV): sequencing the most valuable type-strain genomes for metagenomic binning, comparative biology and taxonomic classification.</title>
        <authorList>
            <person name="Goeker M."/>
        </authorList>
    </citation>
    <scope>NUCLEOTIDE SEQUENCE [LARGE SCALE GENOMIC DNA]</scope>
    <source>
        <strain evidence="5 6">DSM 29348</strain>
    </source>
</reference>
<sequence>MEKNLAEITGQKAASHPKVDRRRAPETAERILDAAEMLFSWRGFYGVSLREIAAEANVKLALTHYHFGSKENLFSAVIDRRAADHAARIERALEQAMAVTGARRERREAILSALIATIVDRAMRGGPGWKNYVRLLAFVANHPQEEEYVSPFRTHYDHVIHDFVDALSALHPEMAALDVQWGFFFFQAATTHILVESGMLDRQSGGALLSSDLDALVDRMVPFFAAGFMGLGAGD</sequence>
<dbReference type="Proteomes" id="UP000552757">
    <property type="component" value="Unassembled WGS sequence"/>
</dbReference>
<evidence type="ECO:0000259" key="4">
    <source>
        <dbReference type="PROSITE" id="PS50977"/>
    </source>
</evidence>
<dbReference type="Pfam" id="PF17939">
    <property type="entry name" value="TetR_C_30"/>
    <property type="match status" value="1"/>
</dbReference>
<protein>
    <submittedName>
        <fullName evidence="5">AcrR family transcriptional regulator</fullName>
    </submittedName>
</protein>
<feature type="domain" description="HTH tetR-type" evidence="4">
    <location>
        <begin position="25"/>
        <end position="85"/>
    </location>
</feature>
<dbReference type="GO" id="GO:0003700">
    <property type="term" value="F:DNA-binding transcription factor activity"/>
    <property type="evidence" value="ECO:0007669"/>
    <property type="project" value="TreeGrafter"/>
</dbReference>
<dbReference type="InterPro" id="IPR001647">
    <property type="entry name" value="HTH_TetR"/>
</dbReference>
<dbReference type="Gene3D" id="1.10.357.10">
    <property type="entry name" value="Tetracycline Repressor, domain 2"/>
    <property type="match status" value="1"/>
</dbReference>